<gene>
    <name evidence="2" type="ORF">GCM10010468_69970</name>
</gene>
<feature type="region of interest" description="Disordered" evidence="1">
    <location>
        <begin position="630"/>
        <end position="652"/>
    </location>
</feature>
<organism evidence="2 3">
    <name type="scientific">Actinocorallia longicatena</name>
    <dbReference type="NCBI Taxonomy" id="111803"/>
    <lineage>
        <taxon>Bacteria</taxon>
        <taxon>Bacillati</taxon>
        <taxon>Actinomycetota</taxon>
        <taxon>Actinomycetes</taxon>
        <taxon>Streptosporangiales</taxon>
        <taxon>Thermomonosporaceae</taxon>
        <taxon>Actinocorallia</taxon>
    </lineage>
</organism>
<dbReference type="PANTHER" id="PTHR30121:SF6">
    <property type="entry name" value="SLR6007 PROTEIN"/>
    <property type="match status" value="1"/>
</dbReference>
<dbReference type="Gene3D" id="3.40.50.300">
    <property type="entry name" value="P-loop containing nucleotide triphosphate hydrolases"/>
    <property type="match status" value="2"/>
</dbReference>
<dbReference type="EMBL" id="BAAAUV010000029">
    <property type="protein sequence ID" value="GAA3235966.1"/>
    <property type="molecule type" value="Genomic_DNA"/>
</dbReference>
<dbReference type="Proteomes" id="UP001501237">
    <property type="component" value="Unassembled WGS sequence"/>
</dbReference>
<accession>A0ABP6QLT2</accession>
<name>A0ABP6QLT2_9ACTN</name>
<protein>
    <submittedName>
        <fullName evidence="2">Uncharacterized protein</fullName>
    </submittedName>
</protein>
<sequence>MSFLSTIVAGLRLQHIPDYSFELGGIRAAAELKSVKPLFPLADSRGFVAVAGLLSSLYPMNTGEHIRIVWTVTAGRNLRPLSDDAPTALRTAAGRKQSSPLWEACGRVVVTARHTGRARLLLGQVLAAIDVLSGPESALRTRFLPSRVVAWRARRWRLPVALWPAVLNAAELGAVTAWPLAGIAVPGLPSGSSRQLPAPFGMRGGIQVGKSNHPTMEGRALTLAPDDRLRHVLIQGPTGAGKSELVASLALQDIRAGRGAIVIDPKNDLISSILTRIPESRLDDVILMDASAIANPVGFNLLGTKGMSEHGKELVVDRIVDTFRDLWASSWGPRTADVLRNCLLTLTHAKAVDGSAFTLAEIPELLTNDEFRRSVVRRSRIPDAVRSFWIAYEQMSTAERQQVIGPAMNKLRAFTTRTALRLILGQSEGINIGEVFRKRKILLVPLSQGVIGAEAAHLLGSLLVAFIWQETLSRTAVESNRRQTIFAYLDEFQEFIRFGGDINEMLAQARGLGLGLHLSYQYLDQLSPKILAAVLGTVRTQIVFQLEYKDAETLSKRFSPDLGRDDLTGLGAFEFAMRPCVNSRTASPVTGYTLPLPETDITYRQRATPLLRESGIPRLEVEERRRERLRISTGTDSIGRSSGGEEWKRYDG</sequence>
<comment type="caution">
    <text evidence="2">The sequence shown here is derived from an EMBL/GenBank/DDBJ whole genome shotgun (WGS) entry which is preliminary data.</text>
</comment>
<keyword evidence="3" id="KW-1185">Reference proteome</keyword>
<dbReference type="PANTHER" id="PTHR30121">
    <property type="entry name" value="UNCHARACTERIZED PROTEIN YJGR-RELATED"/>
    <property type="match status" value="1"/>
</dbReference>
<dbReference type="InterPro" id="IPR027417">
    <property type="entry name" value="P-loop_NTPase"/>
</dbReference>
<feature type="compositionally biased region" description="Basic and acidic residues" evidence="1">
    <location>
        <begin position="643"/>
        <end position="652"/>
    </location>
</feature>
<evidence type="ECO:0000313" key="3">
    <source>
        <dbReference type="Proteomes" id="UP001501237"/>
    </source>
</evidence>
<dbReference type="CDD" id="cd01127">
    <property type="entry name" value="TrwB_TraG_TraD_VirD4"/>
    <property type="match status" value="1"/>
</dbReference>
<proteinExistence type="predicted"/>
<evidence type="ECO:0000256" key="1">
    <source>
        <dbReference type="SAM" id="MobiDB-lite"/>
    </source>
</evidence>
<reference evidence="3" key="1">
    <citation type="journal article" date="2019" name="Int. J. Syst. Evol. Microbiol.">
        <title>The Global Catalogue of Microorganisms (GCM) 10K type strain sequencing project: providing services to taxonomists for standard genome sequencing and annotation.</title>
        <authorList>
            <consortium name="The Broad Institute Genomics Platform"/>
            <consortium name="The Broad Institute Genome Sequencing Center for Infectious Disease"/>
            <person name="Wu L."/>
            <person name="Ma J."/>
        </authorList>
    </citation>
    <scope>NUCLEOTIDE SEQUENCE [LARGE SCALE GENOMIC DNA]</scope>
    <source>
        <strain evidence="3">JCM 9377</strain>
    </source>
</reference>
<evidence type="ECO:0000313" key="2">
    <source>
        <dbReference type="EMBL" id="GAA3235966.1"/>
    </source>
</evidence>
<dbReference type="SUPFAM" id="SSF52540">
    <property type="entry name" value="P-loop containing nucleoside triphosphate hydrolases"/>
    <property type="match status" value="1"/>
</dbReference>
<dbReference type="InterPro" id="IPR051162">
    <property type="entry name" value="T4SS_component"/>
</dbReference>